<evidence type="ECO:0000256" key="3">
    <source>
        <dbReference type="ARBA" id="ARBA00022723"/>
    </source>
</evidence>
<dbReference type="InterPro" id="IPR002678">
    <property type="entry name" value="DUF34/NIF3"/>
</dbReference>
<dbReference type="AlphaFoldDB" id="A0A9D1L225"/>
<reference evidence="5" key="2">
    <citation type="journal article" date="2021" name="PeerJ">
        <title>Extensive microbial diversity within the chicken gut microbiome revealed by metagenomics and culture.</title>
        <authorList>
            <person name="Gilroy R."/>
            <person name="Ravi A."/>
            <person name="Getino M."/>
            <person name="Pursley I."/>
            <person name="Horton D.L."/>
            <person name="Alikhan N.F."/>
            <person name="Baker D."/>
            <person name="Gharbi K."/>
            <person name="Hall N."/>
            <person name="Watson M."/>
            <person name="Adriaenssens E.M."/>
            <person name="Foster-Nyarko E."/>
            <person name="Jarju S."/>
            <person name="Secka A."/>
            <person name="Antonio M."/>
            <person name="Oren A."/>
            <person name="Chaudhuri R.R."/>
            <person name="La Ragione R."/>
            <person name="Hildebrand F."/>
            <person name="Pallen M.J."/>
        </authorList>
    </citation>
    <scope>NUCLEOTIDE SEQUENCE</scope>
    <source>
        <strain evidence="5">CHK195-11698</strain>
    </source>
</reference>
<sequence>MRVQDVVAYLESLYPLSEMEEWDHSGMQIGSREQDCQKVMVALNADEGTITQALAASCDLLVTHHPFLFHPLTSLEIETYRGGLIVRALSGHLSIYSMHTNYDRLRMNTLLLEKLGCTNIEPFESTGIPRIGHLPMPMDLEAFIEHVKRAYDLPLVRYTGKPKAMLRKIAVCGGSGSEFVNDALDQADIFLTGDFNYNHATNLLDHPHGLVLGIPHFVEALMKADVQKSLQVFNIDVLLADEKDYFIYR</sequence>
<keyword evidence="3 4" id="KW-0479">Metal-binding</keyword>
<dbReference type="Proteomes" id="UP000824175">
    <property type="component" value="Unassembled WGS sequence"/>
</dbReference>
<dbReference type="FunFam" id="3.40.1390.30:FF:000001">
    <property type="entry name" value="GTP cyclohydrolase 1 type 2"/>
    <property type="match status" value="1"/>
</dbReference>
<feature type="binding site" evidence="4">
    <location>
        <position position="219"/>
    </location>
    <ligand>
        <name>a divalent metal cation</name>
        <dbReference type="ChEBI" id="CHEBI:60240"/>
        <label>1</label>
    </ligand>
</feature>
<proteinExistence type="inferred from homology"/>
<feature type="binding site" evidence="4">
    <location>
        <position position="216"/>
    </location>
    <ligand>
        <name>a divalent metal cation</name>
        <dbReference type="ChEBI" id="CHEBI:60240"/>
        <label>1</label>
    </ligand>
</feature>
<dbReference type="InterPro" id="IPR036069">
    <property type="entry name" value="DUF34/NIF3_sf"/>
</dbReference>
<dbReference type="GO" id="GO:0046872">
    <property type="term" value="F:metal ion binding"/>
    <property type="evidence" value="ECO:0007669"/>
    <property type="project" value="UniProtKB-KW"/>
</dbReference>
<comment type="caution">
    <text evidence="5">The sequence shown here is derived from an EMBL/GenBank/DDBJ whole genome shotgun (WGS) entry which is preliminary data.</text>
</comment>
<evidence type="ECO:0000313" key="6">
    <source>
        <dbReference type="Proteomes" id="UP000824175"/>
    </source>
</evidence>
<comment type="similarity">
    <text evidence="1">Belongs to the GTP cyclohydrolase I type 2/NIF3 family.</text>
</comment>
<dbReference type="PANTHER" id="PTHR13799:SF14">
    <property type="entry name" value="GTP CYCLOHYDROLASE 1 TYPE 2 HOMOLOG"/>
    <property type="match status" value="1"/>
</dbReference>
<organism evidence="5 6">
    <name type="scientific">Candidatus Fimiplasma intestinipullorum</name>
    <dbReference type="NCBI Taxonomy" id="2840825"/>
    <lineage>
        <taxon>Bacteria</taxon>
        <taxon>Bacillati</taxon>
        <taxon>Bacillota</taxon>
        <taxon>Clostridia</taxon>
        <taxon>Eubacteriales</taxon>
        <taxon>Candidatus Fimiplasma</taxon>
    </lineage>
</organism>
<evidence type="ECO:0000256" key="2">
    <source>
        <dbReference type="ARBA" id="ARBA00022112"/>
    </source>
</evidence>
<evidence type="ECO:0000313" key="5">
    <source>
        <dbReference type="EMBL" id="HIU14741.1"/>
    </source>
</evidence>
<reference evidence="5" key="1">
    <citation type="submission" date="2020-10" db="EMBL/GenBank/DDBJ databases">
        <authorList>
            <person name="Gilroy R."/>
        </authorList>
    </citation>
    <scope>NUCLEOTIDE SEQUENCE</scope>
    <source>
        <strain evidence="5">CHK195-11698</strain>
    </source>
</reference>
<evidence type="ECO:0000256" key="1">
    <source>
        <dbReference type="ARBA" id="ARBA00006964"/>
    </source>
</evidence>
<dbReference type="EMBL" id="DVMJ01000109">
    <property type="protein sequence ID" value="HIU14741.1"/>
    <property type="molecule type" value="Genomic_DNA"/>
</dbReference>
<name>A0A9D1L225_9FIRM</name>
<dbReference type="PANTHER" id="PTHR13799">
    <property type="entry name" value="NGG1 INTERACTING FACTOR 3"/>
    <property type="match status" value="1"/>
</dbReference>
<evidence type="ECO:0000256" key="4">
    <source>
        <dbReference type="PIRSR" id="PIRSR602678-1"/>
    </source>
</evidence>
<feature type="binding site" evidence="4">
    <location>
        <position position="65"/>
    </location>
    <ligand>
        <name>a divalent metal cation</name>
        <dbReference type="ChEBI" id="CHEBI:60240"/>
        <label>1</label>
    </ligand>
</feature>
<gene>
    <name evidence="5" type="ORF">IAD15_11855</name>
</gene>
<protein>
    <recommendedName>
        <fullName evidence="2">GTP cyclohydrolase 1 type 2 homolog</fullName>
    </recommendedName>
</protein>
<dbReference type="SUPFAM" id="SSF102705">
    <property type="entry name" value="NIF3 (NGG1p interacting factor 3)-like"/>
    <property type="match status" value="1"/>
</dbReference>
<accession>A0A9D1L225</accession>
<dbReference type="Pfam" id="PF01784">
    <property type="entry name" value="DUF34_NIF3"/>
    <property type="match status" value="1"/>
</dbReference>
<feature type="binding site" evidence="4">
    <location>
        <position position="103"/>
    </location>
    <ligand>
        <name>a divalent metal cation</name>
        <dbReference type="ChEBI" id="CHEBI:60240"/>
        <label>1</label>
    </ligand>
</feature>
<dbReference type="Gene3D" id="3.40.1390.30">
    <property type="entry name" value="NIF3 (NGG1p interacting factor 3)-like"/>
    <property type="match status" value="2"/>
</dbReference>
<feature type="binding site" evidence="4">
    <location>
        <position position="64"/>
    </location>
    <ligand>
        <name>a divalent metal cation</name>
        <dbReference type="ChEBI" id="CHEBI:60240"/>
        <label>2</label>
    </ligand>
</feature>
<dbReference type="NCBIfam" id="TIGR00486">
    <property type="entry name" value="YbgI_SA1388"/>
    <property type="match status" value="1"/>
</dbReference>
<dbReference type="GO" id="GO:0005737">
    <property type="term" value="C:cytoplasm"/>
    <property type="evidence" value="ECO:0007669"/>
    <property type="project" value="TreeGrafter"/>
</dbReference>